<evidence type="ECO:0000256" key="5">
    <source>
        <dbReference type="SAM" id="Phobius"/>
    </source>
</evidence>
<comment type="subcellular location">
    <subcellularLocation>
        <location evidence="1">Membrane</location>
    </subcellularLocation>
</comment>
<organism evidence="7 8">
    <name type="scientific">Steinernema hermaphroditum</name>
    <dbReference type="NCBI Taxonomy" id="289476"/>
    <lineage>
        <taxon>Eukaryota</taxon>
        <taxon>Metazoa</taxon>
        <taxon>Ecdysozoa</taxon>
        <taxon>Nematoda</taxon>
        <taxon>Chromadorea</taxon>
        <taxon>Rhabditida</taxon>
        <taxon>Tylenchina</taxon>
        <taxon>Panagrolaimomorpha</taxon>
        <taxon>Strongyloidoidea</taxon>
        <taxon>Steinernematidae</taxon>
        <taxon>Steinernema</taxon>
    </lineage>
</organism>
<keyword evidence="3 5" id="KW-1133">Transmembrane helix</keyword>
<dbReference type="AlphaFoldDB" id="A0AA39LM95"/>
<dbReference type="EMBL" id="JAUCMV010000004">
    <property type="protein sequence ID" value="KAK0402527.1"/>
    <property type="molecule type" value="Genomic_DNA"/>
</dbReference>
<keyword evidence="2 5" id="KW-0812">Transmembrane</keyword>
<dbReference type="SUPFAM" id="SSF81321">
    <property type="entry name" value="Family A G protein-coupled receptor-like"/>
    <property type="match status" value="1"/>
</dbReference>
<feature type="transmembrane region" description="Helical" evidence="5">
    <location>
        <begin position="251"/>
        <end position="270"/>
    </location>
</feature>
<sequence length="309" mass="34894">MALTNWSISTETLFYAARYIVPIYAVLTVLSNIFNFIIIIVTVRNKHLHNVCNILIAIQAFGDASITWTVPVMVYNAYVKNLIPISTCYWIHVLPTTSMNFATLMILFIGIDRLFVVTYPTRYASVNKMRYLTGLLVICVCYSAANLTATYVTRSDDMVLCYLADAMTGRGKDFWGLTQVLINISVVVVYSKLRNGLKKRSGALTRTTRIFRSIYLIMVFYICGWVVTVSLIMTTRVFISDINLTQICEMAVGIFATVELIIPFCVYFHCAQVYRKAILNLFGRTPKIEVLACSVNLSSPNHLSGRDLI</sequence>
<accession>A0AA39LM95</accession>
<dbReference type="InterPro" id="IPR000276">
    <property type="entry name" value="GPCR_Rhodpsn"/>
</dbReference>
<dbReference type="InterPro" id="IPR017452">
    <property type="entry name" value="GPCR_Rhodpsn_7TM"/>
</dbReference>
<evidence type="ECO:0000256" key="1">
    <source>
        <dbReference type="ARBA" id="ARBA00004370"/>
    </source>
</evidence>
<evidence type="ECO:0000256" key="2">
    <source>
        <dbReference type="ARBA" id="ARBA00022692"/>
    </source>
</evidence>
<dbReference type="Proteomes" id="UP001175271">
    <property type="component" value="Unassembled WGS sequence"/>
</dbReference>
<keyword evidence="8" id="KW-1185">Reference proteome</keyword>
<feature type="transmembrane region" description="Helical" evidence="5">
    <location>
        <begin position="55"/>
        <end position="78"/>
    </location>
</feature>
<dbReference type="InterPro" id="IPR019424">
    <property type="entry name" value="7TM_GPCR_Srsx"/>
</dbReference>
<dbReference type="PROSITE" id="PS50262">
    <property type="entry name" value="G_PROTEIN_RECEP_F1_2"/>
    <property type="match status" value="1"/>
</dbReference>
<evidence type="ECO:0000256" key="4">
    <source>
        <dbReference type="ARBA" id="ARBA00023136"/>
    </source>
</evidence>
<feature type="transmembrane region" description="Helical" evidence="5">
    <location>
        <begin position="20"/>
        <end position="43"/>
    </location>
</feature>
<gene>
    <name evidence="7" type="ORF">QR680_016384</name>
</gene>
<feature type="transmembrane region" description="Helical" evidence="5">
    <location>
        <begin position="174"/>
        <end position="193"/>
    </location>
</feature>
<protein>
    <recommendedName>
        <fullName evidence="6">G-protein coupled receptors family 1 profile domain-containing protein</fullName>
    </recommendedName>
</protein>
<proteinExistence type="predicted"/>
<dbReference type="PANTHER" id="PTHR23360:SF16">
    <property type="entry name" value="G-PROTEIN COUPLED RECEPTORS FAMILY 1 PROFILE DOMAIN-CONTAINING PROTEIN"/>
    <property type="match status" value="1"/>
</dbReference>
<evidence type="ECO:0000313" key="8">
    <source>
        <dbReference type="Proteomes" id="UP001175271"/>
    </source>
</evidence>
<feature type="transmembrane region" description="Helical" evidence="5">
    <location>
        <begin position="131"/>
        <end position="154"/>
    </location>
</feature>
<dbReference type="Pfam" id="PF10320">
    <property type="entry name" value="7TM_GPCR_Srsx"/>
    <property type="match status" value="1"/>
</dbReference>
<keyword evidence="4 5" id="KW-0472">Membrane</keyword>
<feature type="transmembrane region" description="Helical" evidence="5">
    <location>
        <begin position="214"/>
        <end position="239"/>
    </location>
</feature>
<dbReference type="InterPro" id="IPR047130">
    <property type="entry name" value="7TM_GPCR_Srsx_nematod"/>
</dbReference>
<dbReference type="SMART" id="SM01381">
    <property type="entry name" value="7TM_GPCR_Srsx"/>
    <property type="match status" value="1"/>
</dbReference>
<evidence type="ECO:0000256" key="3">
    <source>
        <dbReference type="ARBA" id="ARBA00022989"/>
    </source>
</evidence>
<dbReference type="Gene3D" id="1.20.1070.10">
    <property type="entry name" value="Rhodopsin 7-helix transmembrane proteins"/>
    <property type="match status" value="1"/>
</dbReference>
<reference evidence="7" key="1">
    <citation type="submission" date="2023-06" db="EMBL/GenBank/DDBJ databases">
        <title>Genomic analysis of the entomopathogenic nematode Steinernema hermaphroditum.</title>
        <authorList>
            <person name="Schwarz E.M."/>
            <person name="Heppert J.K."/>
            <person name="Baniya A."/>
            <person name="Schwartz H.T."/>
            <person name="Tan C.-H."/>
            <person name="Antoshechkin I."/>
            <person name="Sternberg P.W."/>
            <person name="Goodrich-Blair H."/>
            <person name="Dillman A.R."/>
        </authorList>
    </citation>
    <scope>NUCLEOTIDE SEQUENCE</scope>
    <source>
        <strain evidence="7">PS9179</strain>
        <tissue evidence="7">Whole animal</tissue>
    </source>
</reference>
<dbReference type="PANTHER" id="PTHR23360">
    <property type="entry name" value="G-PROTEIN COUPLED RECEPTORS FAMILY 1 PROFILE DOMAIN-CONTAINING PROTEIN-RELATED"/>
    <property type="match status" value="1"/>
</dbReference>
<evidence type="ECO:0000259" key="6">
    <source>
        <dbReference type="PROSITE" id="PS50262"/>
    </source>
</evidence>
<dbReference type="GO" id="GO:0016020">
    <property type="term" value="C:membrane"/>
    <property type="evidence" value="ECO:0007669"/>
    <property type="project" value="UniProtKB-SubCell"/>
</dbReference>
<feature type="domain" description="G-protein coupled receptors family 1 profile" evidence="6">
    <location>
        <begin position="34"/>
        <end position="267"/>
    </location>
</feature>
<feature type="transmembrane region" description="Helical" evidence="5">
    <location>
        <begin position="98"/>
        <end position="119"/>
    </location>
</feature>
<name>A0AA39LM95_9BILA</name>
<evidence type="ECO:0000313" key="7">
    <source>
        <dbReference type="EMBL" id="KAK0402527.1"/>
    </source>
</evidence>
<dbReference type="GO" id="GO:0004930">
    <property type="term" value="F:G protein-coupled receptor activity"/>
    <property type="evidence" value="ECO:0007669"/>
    <property type="project" value="InterPro"/>
</dbReference>
<comment type="caution">
    <text evidence="7">The sequence shown here is derived from an EMBL/GenBank/DDBJ whole genome shotgun (WGS) entry which is preliminary data.</text>
</comment>